<dbReference type="CDD" id="cd00814">
    <property type="entry name" value="MetRS_core"/>
    <property type="match status" value="1"/>
</dbReference>
<dbReference type="GO" id="GO:0006431">
    <property type="term" value="P:methionyl-tRNA aminoacylation"/>
    <property type="evidence" value="ECO:0007669"/>
    <property type="project" value="InterPro"/>
</dbReference>
<dbReference type="InterPro" id="IPR015413">
    <property type="entry name" value="Methionyl/Leucyl_tRNA_Synth"/>
</dbReference>
<comment type="similarity">
    <text evidence="1 10">Belongs to the class-I aminoacyl-tRNA synthetase family.</text>
</comment>
<dbReference type="PANTHER" id="PTHR43326:SF1">
    <property type="entry name" value="METHIONINE--TRNA LIGASE, MITOCHONDRIAL"/>
    <property type="match status" value="1"/>
</dbReference>
<evidence type="ECO:0000256" key="7">
    <source>
        <dbReference type="ARBA" id="ARBA00023146"/>
    </source>
</evidence>
<dbReference type="InterPro" id="IPR023457">
    <property type="entry name" value="Met-tRNA_synth_2"/>
</dbReference>
<comment type="caution">
    <text evidence="12">The sequence shown here is derived from an EMBL/GenBank/DDBJ whole genome shotgun (WGS) entry which is preliminary data.</text>
</comment>
<dbReference type="EMBL" id="PUHR01000031">
    <property type="protein sequence ID" value="KAG0669893.1"/>
    <property type="molecule type" value="Genomic_DNA"/>
</dbReference>
<dbReference type="Gene3D" id="3.40.50.620">
    <property type="entry name" value="HUPs"/>
    <property type="match status" value="1"/>
</dbReference>
<dbReference type="InterPro" id="IPR014729">
    <property type="entry name" value="Rossmann-like_a/b/a_fold"/>
</dbReference>
<evidence type="ECO:0000256" key="1">
    <source>
        <dbReference type="ARBA" id="ARBA00005594"/>
    </source>
</evidence>
<reference evidence="12 13" key="1">
    <citation type="submission" date="2020-11" db="EMBL/GenBank/DDBJ databases">
        <title>Kefir isolates.</title>
        <authorList>
            <person name="Marcisauskas S."/>
            <person name="Kim Y."/>
            <person name="Blasche S."/>
        </authorList>
    </citation>
    <scope>NUCLEOTIDE SEQUENCE [LARGE SCALE GENOMIC DNA]</scope>
    <source>
        <strain evidence="12 13">OG2</strain>
    </source>
</reference>
<evidence type="ECO:0000256" key="5">
    <source>
        <dbReference type="ARBA" id="ARBA00022840"/>
    </source>
</evidence>
<dbReference type="PANTHER" id="PTHR43326">
    <property type="entry name" value="METHIONYL-TRNA SYNTHETASE"/>
    <property type="match status" value="1"/>
</dbReference>
<dbReference type="PRINTS" id="PR01041">
    <property type="entry name" value="TRNASYNTHMET"/>
</dbReference>
<evidence type="ECO:0000256" key="6">
    <source>
        <dbReference type="ARBA" id="ARBA00022917"/>
    </source>
</evidence>
<dbReference type="SUPFAM" id="SSF47323">
    <property type="entry name" value="Anticodon-binding domain of a subclass of class I aminoacyl-tRNA synthetases"/>
    <property type="match status" value="1"/>
</dbReference>
<keyword evidence="6 10" id="KW-0648">Protein biosynthesis</keyword>
<dbReference type="SUPFAM" id="SSF52374">
    <property type="entry name" value="Nucleotidylyl transferase"/>
    <property type="match status" value="1"/>
</dbReference>
<dbReference type="AlphaFoldDB" id="A0A9P6WDB3"/>
<dbReference type="Gene3D" id="1.10.730.10">
    <property type="entry name" value="Isoleucyl-tRNA Synthetase, Domain 1"/>
    <property type="match status" value="1"/>
</dbReference>
<feature type="domain" description="Methionyl/Leucyl tRNA synthetase" evidence="11">
    <location>
        <begin position="25"/>
        <end position="391"/>
    </location>
</feature>
<dbReference type="GO" id="GO:0005524">
    <property type="term" value="F:ATP binding"/>
    <property type="evidence" value="ECO:0007669"/>
    <property type="project" value="UniProtKB-KW"/>
</dbReference>
<evidence type="ECO:0000256" key="10">
    <source>
        <dbReference type="RuleBase" id="RU363039"/>
    </source>
</evidence>
<proteinExistence type="inferred from homology"/>
<keyword evidence="3 10" id="KW-0436">Ligase</keyword>
<evidence type="ECO:0000256" key="9">
    <source>
        <dbReference type="ARBA" id="ARBA00030904"/>
    </source>
</evidence>
<name>A0A9P6WDB3_MAUEX</name>
<evidence type="ECO:0000259" key="11">
    <source>
        <dbReference type="Pfam" id="PF09334"/>
    </source>
</evidence>
<accession>A0A9P6WDB3</accession>
<evidence type="ECO:0000256" key="3">
    <source>
        <dbReference type="ARBA" id="ARBA00022598"/>
    </source>
</evidence>
<dbReference type="InterPro" id="IPR009080">
    <property type="entry name" value="tRNAsynth_Ia_anticodon-bd"/>
</dbReference>
<keyword evidence="5 10" id="KW-0067">ATP-binding</keyword>
<dbReference type="Gene3D" id="2.170.220.10">
    <property type="match status" value="1"/>
</dbReference>
<dbReference type="Proteomes" id="UP000750334">
    <property type="component" value="Unassembled WGS sequence"/>
</dbReference>
<gene>
    <name evidence="12" type="primary">MSM1</name>
    <name evidence="12" type="ORF">C6P45_003175</name>
</gene>
<dbReference type="InterPro" id="IPR001412">
    <property type="entry name" value="aa-tRNA-synth_I_CS"/>
</dbReference>
<dbReference type="InterPro" id="IPR033911">
    <property type="entry name" value="MetRS_core"/>
</dbReference>
<evidence type="ECO:0000256" key="2">
    <source>
        <dbReference type="ARBA" id="ARBA00012838"/>
    </source>
</evidence>
<evidence type="ECO:0000256" key="4">
    <source>
        <dbReference type="ARBA" id="ARBA00022741"/>
    </source>
</evidence>
<dbReference type="InterPro" id="IPR014758">
    <property type="entry name" value="Met-tRNA_synth"/>
</dbReference>
<sequence length="563" mass="65175">MNIDHDSTEATTQMKKAVAKVVSHITTPIFYPNAKPHLGHLYSSLLCDVQHRWKLLNNVDSLLTTGTDEHGLKIQLAAEKNGFTDPKRFVDKLYPEFIGLDKFYNIAFTRFIRTTEPDHIQTVLKLWDLCLQNGYIYKGDHHGWYSISDETFYPESKVIKDPKDPQKHINTESLNEVTYQSETNYYFKLSAFQDQLYRYISETDPSFIYPETKRDQLLKDMRANPLQDLSISRPSSRLQWGIQVPNDPTQKMYVWFDALCNYVSAIGGIDTTTTPATIPSIYWKETTHLIGKDITKFHCLYWPSFLLAAKLPLPKRIVIHNHWISNGMKMSKSLGNVVDPIMIGNKYGPDIIRWYLLENSKIDADGDFVEENVIGLRNLFVSKWGNLINRCCGQKFDIQRSINEFANGCSDQKLIQIWNDDVNKEVQLHIISILDQLKTLPVIMNTKVDQFDFSNLLKDCWKLINDANSLIQIAKPWKQDQLKQDSIIFQCMEVNRILSILTQPFIPTLSNKFLERIDVEPEKRTLAYIKLGSDSTYGHNANKPNRNVPLEHSPIEDEFTYHL</sequence>
<dbReference type="EC" id="6.1.1.10" evidence="2"/>
<evidence type="ECO:0000313" key="12">
    <source>
        <dbReference type="EMBL" id="KAG0669893.1"/>
    </source>
</evidence>
<keyword evidence="4 10" id="KW-0547">Nucleotide-binding</keyword>
<dbReference type="Pfam" id="PF09334">
    <property type="entry name" value="tRNA-synt_1g"/>
    <property type="match status" value="1"/>
</dbReference>
<protein>
    <recommendedName>
        <fullName evidence="8">Methionine--tRNA ligase, mitochondrial</fullName>
        <ecNumber evidence="2">6.1.1.10</ecNumber>
    </recommendedName>
    <alternativeName>
        <fullName evidence="9">Methionyl-tRNA synthetase</fullName>
    </alternativeName>
</protein>
<organism evidence="12 13">
    <name type="scientific">Maudiozyma exigua</name>
    <name type="common">Yeast</name>
    <name type="synonym">Kazachstania exigua</name>
    <dbReference type="NCBI Taxonomy" id="34358"/>
    <lineage>
        <taxon>Eukaryota</taxon>
        <taxon>Fungi</taxon>
        <taxon>Dikarya</taxon>
        <taxon>Ascomycota</taxon>
        <taxon>Saccharomycotina</taxon>
        <taxon>Saccharomycetes</taxon>
        <taxon>Saccharomycetales</taxon>
        <taxon>Saccharomycetaceae</taxon>
        <taxon>Maudiozyma</taxon>
    </lineage>
</organism>
<dbReference type="PROSITE" id="PS00178">
    <property type="entry name" value="AA_TRNA_LIGASE_I"/>
    <property type="match status" value="1"/>
</dbReference>
<dbReference type="GO" id="GO:0004825">
    <property type="term" value="F:methionine-tRNA ligase activity"/>
    <property type="evidence" value="ECO:0007669"/>
    <property type="project" value="UniProtKB-EC"/>
</dbReference>
<dbReference type="OrthoDB" id="24670at2759"/>
<dbReference type="FunFam" id="2.170.220.10:FF:000002">
    <property type="entry name" value="Methionine--tRNA ligase"/>
    <property type="match status" value="1"/>
</dbReference>
<keyword evidence="7 10" id="KW-0030">Aminoacyl-tRNA synthetase</keyword>
<evidence type="ECO:0000313" key="13">
    <source>
        <dbReference type="Proteomes" id="UP000750334"/>
    </source>
</evidence>
<dbReference type="NCBIfam" id="TIGR00398">
    <property type="entry name" value="metG"/>
    <property type="match status" value="1"/>
</dbReference>
<keyword evidence="13" id="KW-1185">Reference proteome</keyword>
<evidence type="ECO:0000256" key="8">
    <source>
        <dbReference type="ARBA" id="ARBA00026124"/>
    </source>
</evidence>